<evidence type="ECO:0000313" key="2">
    <source>
        <dbReference type="EMBL" id="KAF2772872.1"/>
    </source>
</evidence>
<dbReference type="Gene3D" id="3.30.200.20">
    <property type="entry name" value="Phosphorylase Kinase, domain 1"/>
    <property type="match status" value="1"/>
</dbReference>
<dbReference type="OrthoDB" id="191037at2759"/>
<dbReference type="PROSITE" id="PS00108">
    <property type="entry name" value="PROTEIN_KINASE_ST"/>
    <property type="match status" value="1"/>
</dbReference>
<dbReference type="PANTHER" id="PTHR47829:SF1">
    <property type="entry name" value="HAD FAMILY PHOSPHATASE"/>
    <property type="match status" value="1"/>
</dbReference>
<name>A0A6G1LJX7_9PEZI</name>
<dbReference type="PANTHER" id="PTHR47829">
    <property type="entry name" value="HYDROLASE, PUTATIVE (AFU_ORTHOLOGUE AFUA_1G12880)-RELATED"/>
    <property type="match status" value="1"/>
</dbReference>
<dbReference type="InterPro" id="IPR041726">
    <property type="entry name" value="ACAD10_11_N"/>
</dbReference>
<dbReference type="InterPro" id="IPR052898">
    <property type="entry name" value="ACAD10-like"/>
</dbReference>
<dbReference type="InterPro" id="IPR008271">
    <property type="entry name" value="Ser/Thr_kinase_AS"/>
</dbReference>
<dbReference type="AlphaFoldDB" id="A0A6G1LJX7"/>
<organism evidence="2 3">
    <name type="scientific">Teratosphaeria nubilosa</name>
    <dbReference type="NCBI Taxonomy" id="161662"/>
    <lineage>
        <taxon>Eukaryota</taxon>
        <taxon>Fungi</taxon>
        <taxon>Dikarya</taxon>
        <taxon>Ascomycota</taxon>
        <taxon>Pezizomycotina</taxon>
        <taxon>Dothideomycetes</taxon>
        <taxon>Dothideomycetidae</taxon>
        <taxon>Mycosphaerellales</taxon>
        <taxon>Teratosphaeriaceae</taxon>
        <taxon>Teratosphaeria</taxon>
    </lineage>
</organism>
<gene>
    <name evidence="2" type="ORF">EJ03DRAFT_348396</name>
</gene>
<dbReference type="GO" id="GO:0004672">
    <property type="term" value="F:protein kinase activity"/>
    <property type="evidence" value="ECO:0007669"/>
    <property type="project" value="InterPro"/>
</dbReference>
<dbReference type="EMBL" id="ML995813">
    <property type="protein sequence ID" value="KAF2772872.1"/>
    <property type="molecule type" value="Genomic_DNA"/>
</dbReference>
<dbReference type="Gene3D" id="3.90.1200.10">
    <property type="match status" value="1"/>
</dbReference>
<dbReference type="SUPFAM" id="SSF56112">
    <property type="entry name" value="Protein kinase-like (PK-like)"/>
    <property type="match status" value="1"/>
</dbReference>
<keyword evidence="3" id="KW-1185">Reference proteome</keyword>
<dbReference type="Proteomes" id="UP000799436">
    <property type="component" value="Unassembled WGS sequence"/>
</dbReference>
<dbReference type="InterPro" id="IPR011009">
    <property type="entry name" value="Kinase-like_dom_sf"/>
</dbReference>
<feature type="domain" description="Aminoglycoside phosphotransferase" evidence="1">
    <location>
        <begin position="31"/>
        <end position="250"/>
    </location>
</feature>
<protein>
    <submittedName>
        <fullName evidence="2">APH-domain-containing protein</fullName>
    </submittedName>
</protein>
<evidence type="ECO:0000259" key="1">
    <source>
        <dbReference type="Pfam" id="PF01636"/>
    </source>
</evidence>
<reference evidence="2" key="1">
    <citation type="journal article" date="2020" name="Stud. Mycol.">
        <title>101 Dothideomycetes genomes: a test case for predicting lifestyles and emergence of pathogens.</title>
        <authorList>
            <person name="Haridas S."/>
            <person name="Albert R."/>
            <person name="Binder M."/>
            <person name="Bloem J."/>
            <person name="Labutti K."/>
            <person name="Salamov A."/>
            <person name="Andreopoulos B."/>
            <person name="Baker S."/>
            <person name="Barry K."/>
            <person name="Bills G."/>
            <person name="Bluhm B."/>
            <person name="Cannon C."/>
            <person name="Castanera R."/>
            <person name="Culley D."/>
            <person name="Daum C."/>
            <person name="Ezra D."/>
            <person name="Gonzalez J."/>
            <person name="Henrissat B."/>
            <person name="Kuo A."/>
            <person name="Liang C."/>
            <person name="Lipzen A."/>
            <person name="Lutzoni F."/>
            <person name="Magnuson J."/>
            <person name="Mondo S."/>
            <person name="Nolan M."/>
            <person name="Ohm R."/>
            <person name="Pangilinan J."/>
            <person name="Park H.-J."/>
            <person name="Ramirez L."/>
            <person name="Alfaro M."/>
            <person name="Sun H."/>
            <person name="Tritt A."/>
            <person name="Yoshinaga Y."/>
            <person name="Zwiers L.-H."/>
            <person name="Turgeon B."/>
            <person name="Goodwin S."/>
            <person name="Spatafora J."/>
            <person name="Crous P."/>
            <person name="Grigoriev I."/>
        </authorList>
    </citation>
    <scope>NUCLEOTIDE SEQUENCE</scope>
    <source>
        <strain evidence="2">CBS 116005</strain>
    </source>
</reference>
<dbReference type="Pfam" id="PF01636">
    <property type="entry name" value="APH"/>
    <property type="match status" value="1"/>
</dbReference>
<dbReference type="CDD" id="cd05154">
    <property type="entry name" value="ACAD10_11_N-like"/>
    <property type="match status" value="1"/>
</dbReference>
<dbReference type="InterPro" id="IPR002575">
    <property type="entry name" value="Aminoglycoside_PTrfase"/>
</dbReference>
<proteinExistence type="predicted"/>
<sequence length="368" mass="41445">MAGTVRQPIDQAALERYIQKHLPEIKSPLELKQFGFGQSNPTYQASDSTGKKYVIRKKPPGKLLSKTAHQVEREYRVLHALEHTDVAVPKTYILCEDDSIIGTAFYIIEHLDGRMFENPALVGVSPSDRKEMWRQAVKTLAKLHSVDIKKVGLESLGKNGGFYNRQVKTFGRLAQSQADARDKDSNEPFLKFFQRNQPRDRNVLGHGDYKIDNLVFHTTESRVIGILDCETSTLAHPYADLTNLISPWTISDATPSWPRIHADKAFLDPSQPDSKASEYPGLPTKQEALQWYEETVGWQIPSSELTWATAFALFRDSIIFQGIAARHALRQASNEKAMVYAQERTPFAEMAWAMVGKAVEESGGKARL</sequence>
<evidence type="ECO:0000313" key="3">
    <source>
        <dbReference type="Proteomes" id="UP000799436"/>
    </source>
</evidence>
<accession>A0A6G1LJX7</accession>